<proteinExistence type="predicted"/>
<name>A0A399RT19_9PROT</name>
<evidence type="ECO:0000313" key="4">
    <source>
        <dbReference type="Proteomes" id="UP000266385"/>
    </source>
</evidence>
<dbReference type="InterPro" id="IPR027268">
    <property type="entry name" value="Peptidase_M4/M1_CTD_sf"/>
</dbReference>
<comment type="caution">
    <text evidence="3">The sequence shown here is derived from an EMBL/GenBank/DDBJ whole genome shotgun (WGS) entry which is preliminary data.</text>
</comment>
<dbReference type="PROSITE" id="PS51257">
    <property type="entry name" value="PROKAR_LIPOPROTEIN"/>
    <property type="match status" value="1"/>
</dbReference>
<keyword evidence="4" id="KW-1185">Reference proteome</keyword>
<dbReference type="AlphaFoldDB" id="A0A399RT19"/>
<reference evidence="3 4" key="1">
    <citation type="submission" date="2018-08" db="EMBL/GenBank/DDBJ databases">
        <title>Henriciella mobilis sp. nov., isolated from seawater.</title>
        <authorList>
            <person name="Cheng H."/>
            <person name="Wu Y.-H."/>
            <person name="Xu X.-W."/>
            <person name="Guo L.-L."/>
        </authorList>
    </citation>
    <scope>NUCLEOTIDE SEQUENCE [LARGE SCALE GENOMIC DNA]</scope>
    <source>
        <strain evidence="3 4">JN25</strain>
    </source>
</reference>
<evidence type="ECO:0000313" key="3">
    <source>
        <dbReference type="EMBL" id="RIJ33017.1"/>
    </source>
</evidence>
<dbReference type="Gene3D" id="2.30.42.10">
    <property type="match status" value="1"/>
</dbReference>
<dbReference type="InterPro" id="IPR007963">
    <property type="entry name" value="Peptidase_M61_catalytic"/>
</dbReference>
<evidence type="ECO:0000256" key="1">
    <source>
        <dbReference type="SAM" id="SignalP"/>
    </source>
</evidence>
<dbReference type="Gene3D" id="1.10.390.10">
    <property type="entry name" value="Neutral Protease Domain 2"/>
    <property type="match status" value="1"/>
</dbReference>
<dbReference type="Pfam" id="PF05299">
    <property type="entry name" value="Peptidase_M61"/>
    <property type="match status" value="1"/>
</dbReference>
<dbReference type="OrthoDB" id="7521939at2"/>
<evidence type="ECO:0000259" key="2">
    <source>
        <dbReference type="Pfam" id="PF05299"/>
    </source>
</evidence>
<dbReference type="EMBL" id="QWFX01000005">
    <property type="protein sequence ID" value="RIJ33017.1"/>
    <property type="molecule type" value="Genomic_DNA"/>
</dbReference>
<feature type="chain" id="PRO_5017318674" description="Peptidase M61 catalytic domain-containing protein" evidence="1">
    <location>
        <begin position="24"/>
        <end position="585"/>
    </location>
</feature>
<keyword evidence="1" id="KW-0732">Signal</keyword>
<sequence>MSVPMRCIPAVLACIAMAGLAAAGCTGSSAPVNEPAGQDAMTISIAPRLDGGDKVSSIDVAMTLPAPGLKEGDTFLSMAIVRVMAPSALSDPNSLTASDSLGTIAMRIEEDPEDPSDFRQDRRWILERDTAGTVEVRYKLAPRVITPSTRPGPLIDTRTELWGVYGSGNTMLALPVAGWPRTVRVDWNLDDMPAGARAASSLGLGNVEAEVTQQNLNNTFFMAGPLKSQPESGEGEFVVYWMTPAAFDLEGAAAWTQQAYAYFVDFFGQDVDAFRVFMRTTERFQGGGGGGYNSFIFGTVEGEDRDPAEVRSLLAHEAIHHFVGGYGDGGGAGGQQWYSEGATSYYTIVLPHRAGLTSLEDYIEAFNAHALNYYTNPQSGLSNEEVTRLFFSDSNAQLVPYNRGPLYFALLDYRMRQSTEGRQRVDDLIFRFIDERDSADDPVAFWREVLTDALGEAEGAAFDAMMAGAPLGLPADLFGPCFEGEMQTLSNFARGFRPYEDENGRTRIGPVTPGSPADAAGLQRFDIIANPDALEAAEDAPPGSPVMLEIERDDEKRSVEYVPWTKPAQGQQWTRTEIPAEDCSL</sequence>
<protein>
    <recommendedName>
        <fullName evidence="2">Peptidase M61 catalytic domain-containing protein</fullName>
    </recommendedName>
</protein>
<dbReference type="Proteomes" id="UP000266385">
    <property type="component" value="Unassembled WGS sequence"/>
</dbReference>
<dbReference type="SUPFAM" id="SSF50156">
    <property type="entry name" value="PDZ domain-like"/>
    <property type="match status" value="1"/>
</dbReference>
<gene>
    <name evidence="3" type="ORF">D1223_04015</name>
</gene>
<feature type="signal peptide" evidence="1">
    <location>
        <begin position="1"/>
        <end position="23"/>
    </location>
</feature>
<dbReference type="RefSeq" id="WP_119375095.1">
    <property type="nucleotide sequence ID" value="NZ_QWFX01000005.1"/>
</dbReference>
<feature type="domain" description="Peptidase M61 catalytic" evidence="2">
    <location>
        <begin position="335"/>
        <end position="378"/>
    </location>
</feature>
<accession>A0A399RT19</accession>
<dbReference type="InterPro" id="IPR036034">
    <property type="entry name" value="PDZ_sf"/>
</dbReference>
<organism evidence="3 4">
    <name type="scientific">Henriciella mobilis</name>
    <dbReference type="NCBI Taxonomy" id="2305467"/>
    <lineage>
        <taxon>Bacteria</taxon>
        <taxon>Pseudomonadati</taxon>
        <taxon>Pseudomonadota</taxon>
        <taxon>Alphaproteobacteria</taxon>
        <taxon>Hyphomonadales</taxon>
        <taxon>Hyphomonadaceae</taxon>
        <taxon>Henriciella</taxon>
    </lineage>
</organism>